<dbReference type="CDD" id="cd00806">
    <property type="entry name" value="TrpRS_core"/>
    <property type="match status" value="1"/>
</dbReference>
<dbReference type="GO" id="GO:0070183">
    <property type="term" value="P:mitochondrial tryptophanyl-tRNA aminoacylation"/>
    <property type="evidence" value="ECO:0007669"/>
    <property type="project" value="TreeGrafter"/>
</dbReference>
<protein>
    <recommendedName>
        <fullName evidence="10">Tryptophan--tRNA ligase, mitochondrial</fullName>
        <ecNumber evidence="3">6.1.1.2</ecNumber>
    </recommendedName>
    <alternativeName>
        <fullName evidence="9">Tryptophanyl-tRNA synthetase</fullName>
    </alternativeName>
</protein>
<dbReference type="RefSeq" id="XP_049266075.1">
    <property type="nucleotide sequence ID" value="XM_049410369.1"/>
</dbReference>
<dbReference type="EC" id="6.1.1.2" evidence="3"/>
<dbReference type="GO" id="GO:0005759">
    <property type="term" value="C:mitochondrial matrix"/>
    <property type="evidence" value="ECO:0007669"/>
    <property type="project" value="UniProtKB-SubCell"/>
</dbReference>
<dbReference type="Pfam" id="PF00579">
    <property type="entry name" value="tRNA-synt_1b"/>
    <property type="match status" value="1"/>
</dbReference>
<keyword evidence="6 11" id="KW-0067">ATP-binding</keyword>
<keyword evidence="7 11" id="KW-0648">Protein biosynthesis</keyword>
<dbReference type="EMBL" id="JAGSYN010000046">
    <property type="protein sequence ID" value="KAG7665843.1"/>
    <property type="molecule type" value="Genomic_DNA"/>
</dbReference>
<dbReference type="GeneID" id="73467470"/>
<keyword evidence="13" id="KW-1185">Reference proteome</keyword>
<evidence type="ECO:0000256" key="6">
    <source>
        <dbReference type="ARBA" id="ARBA00022840"/>
    </source>
</evidence>
<proteinExistence type="inferred from homology"/>
<evidence type="ECO:0000256" key="7">
    <source>
        <dbReference type="ARBA" id="ARBA00022917"/>
    </source>
</evidence>
<dbReference type="InterPro" id="IPR002306">
    <property type="entry name" value="Trp-tRNA-ligase"/>
</dbReference>
<gene>
    <name evidence="12" type="ORF">J8A68_000669</name>
</gene>
<comment type="caution">
    <text evidence="12">The sequence shown here is derived from an EMBL/GenBank/DDBJ whole genome shotgun (WGS) entry which is preliminary data.</text>
</comment>
<dbReference type="AlphaFoldDB" id="A0A8J5QT20"/>
<evidence type="ECO:0000256" key="5">
    <source>
        <dbReference type="ARBA" id="ARBA00022741"/>
    </source>
</evidence>
<evidence type="ECO:0000256" key="11">
    <source>
        <dbReference type="RuleBase" id="RU363036"/>
    </source>
</evidence>
<dbReference type="GO" id="GO:0005524">
    <property type="term" value="F:ATP binding"/>
    <property type="evidence" value="ECO:0007669"/>
    <property type="project" value="UniProtKB-KW"/>
</dbReference>
<sequence length="388" mass="43577">MLTRIKPLRNISSQSVAKSLSLRYASKDASTAKTVQQISGYEHLPNNSTVFSMIQPTGKFHIGNYLGAIKAWRTLSESNVEECKFIFGVADLHAITIPKKSTELKANRLEAMASILSSGIDPKKCILFYQSAVPEHAELHWYLTCITSMGALNRMTQWKSKQQEVESTSSKKFLFEHTKAGLFCYPVLQAADVLMYNSTHVPVGDDQSQHLELCRAIATSFNDVYDTKFFNIPKTLLTPSQKILSLRNPTKKMSKSDKDQKACVYVTDSPEEIQTKIRKAVTDSQQGPIYFDPVERPGVSNLINIISGISNKPVDEVVKDLEGVTEHSVLKNRVADLLIEEFSKERDLYEKLMGDAAYLEQVYNQGRDQAREIASANIKQIRKLIGMD</sequence>
<dbReference type="InterPro" id="IPR002305">
    <property type="entry name" value="aa-tRNA-synth_Ic"/>
</dbReference>
<evidence type="ECO:0000256" key="3">
    <source>
        <dbReference type="ARBA" id="ARBA00013161"/>
    </source>
</evidence>
<dbReference type="NCBIfam" id="TIGR00233">
    <property type="entry name" value="trpS"/>
    <property type="match status" value="1"/>
</dbReference>
<dbReference type="PANTHER" id="PTHR43766">
    <property type="entry name" value="TRYPTOPHAN--TRNA LIGASE, MITOCHONDRIAL"/>
    <property type="match status" value="1"/>
</dbReference>
<comment type="similarity">
    <text evidence="2 11">Belongs to the class-I aminoacyl-tRNA synthetase family.</text>
</comment>
<dbReference type="InterPro" id="IPR001412">
    <property type="entry name" value="aa-tRNA-synth_I_CS"/>
</dbReference>
<evidence type="ECO:0000256" key="10">
    <source>
        <dbReference type="ARBA" id="ARBA00069760"/>
    </source>
</evidence>
<dbReference type="OrthoDB" id="15808at2759"/>
<evidence type="ECO:0000313" key="12">
    <source>
        <dbReference type="EMBL" id="KAG7665843.1"/>
    </source>
</evidence>
<evidence type="ECO:0000256" key="8">
    <source>
        <dbReference type="ARBA" id="ARBA00023146"/>
    </source>
</evidence>
<organism evidence="12 13">
    <name type="scientific">[Candida] subhashii</name>
    <dbReference type="NCBI Taxonomy" id="561895"/>
    <lineage>
        <taxon>Eukaryota</taxon>
        <taxon>Fungi</taxon>
        <taxon>Dikarya</taxon>
        <taxon>Ascomycota</taxon>
        <taxon>Saccharomycotina</taxon>
        <taxon>Pichiomycetes</taxon>
        <taxon>Debaryomycetaceae</taxon>
        <taxon>Spathaspora</taxon>
    </lineage>
</organism>
<dbReference type="Proteomes" id="UP000694255">
    <property type="component" value="Unassembled WGS sequence"/>
</dbReference>
<reference evidence="12 13" key="1">
    <citation type="journal article" date="2021" name="DNA Res.">
        <title>Genome analysis of Candida subhashii reveals its hybrid nature and dual mitochondrial genome conformations.</title>
        <authorList>
            <person name="Mixao V."/>
            <person name="Hegedusova E."/>
            <person name="Saus E."/>
            <person name="Pryszcz L.P."/>
            <person name="Cillingova A."/>
            <person name="Nosek J."/>
            <person name="Gabaldon T."/>
        </authorList>
    </citation>
    <scope>NUCLEOTIDE SEQUENCE [LARGE SCALE GENOMIC DNA]</scope>
    <source>
        <strain evidence="12 13">CBS 10753</strain>
    </source>
</reference>
<dbReference type="FunFam" id="3.40.50.620:FF:000082">
    <property type="entry name" value="MSW1p Mitochondrial tryptophanyl-tRNA synthetase"/>
    <property type="match status" value="1"/>
</dbReference>
<dbReference type="InterPro" id="IPR050203">
    <property type="entry name" value="Trp-tRNA_synthetase"/>
</dbReference>
<dbReference type="FunFam" id="1.10.240.10:FF:000002">
    <property type="entry name" value="Tryptophan--tRNA ligase"/>
    <property type="match status" value="1"/>
</dbReference>
<dbReference type="PROSITE" id="PS00178">
    <property type="entry name" value="AA_TRNA_LIGASE_I"/>
    <property type="match status" value="1"/>
</dbReference>
<evidence type="ECO:0000256" key="1">
    <source>
        <dbReference type="ARBA" id="ARBA00004305"/>
    </source>
</evidence>
<accession>A0A8J5QT20</accession>
<dbReference type="PANTHER" id="PTHR43766:SF1">
    <property type="entry name" value="TRYPTOPHAN--TRNA LIGASE, MITOCHONDRIAL"/>
    <property type="match status" value="1"/>
</dbReference>
<evidence type="ECO:0000256" key="9">
    <source>
        <dbReference type="ARBA" id="ARBA00030268"/>
    </source>
</evidence>
<evidence type="ECO:0000256" key="2">
    <source>
        <dbReference type="ARBA" id="ARBA00005594"/>
    </source>
</evidence>
<keyword evidence="5 11" id="KW-0547">Nucleotide-binding</keyword>
<keyword evidence="8 11" id="KW-0030">Aminoacyl-tRNA synthetase</keyword>
<evidence type="ECO:0000256" key="4">
    <source>
        <dbReference type="ARBA" id="ARBA00022598"/>
    </source>
</evidence>
<comment type="subcellular location">
    <subcellularLocation>
        <location evidence="1">Mitochondrion matrix</location>
    </subcellularLocation>
</comment>
<name>A0A8J5QT20_9ASCO</name>
<keyword evidence="4 11" id="KW-0436">Ligase</keyword>
<evidence type="ECO:0000313" key="13">
    <source>
        <dbReference type="Proteomes" id="UP000694255"/>
    </source>
</evidence>
<dbReference type="GO" id="GO:0004830">
    <property type="term" value="F:tryptophan-tRNA ligase activity"/>
    <property type="evidence" value="ECO:0007669"/>
    <property type="project" value="UniProtKB-EC"/>
</dbReference>